<evidence type="ECO:0000256" key="1">
    <source>
        <dbReference type="SAM" id="MobiDB-lite"/>
    </source>
</evidence>
<gene>
    <name evidence="3" type="ORF">TCIL3000_9_2170</name>
</gene>
<dbReference type="AlphaFoldDB" id="G0UTV6"/>
<feature type="region of interest" description="Disordered" evidence="1">
    <location>
        <begin position="103"/>
        <end position="124"/>
    </location>
</feature>
<protein>
    <submittedName>
        <fullName evidence="3">Uncharacterized protein TCIL3000_9_2170</fullName>
    </submittedName>
</protein>
<feature type="compositionally biased region" description="Basic and acidic residues" evidence="1">
    <location>
        <begin position="115"/>
        <end position="124"/>
    </location>
</feature>
<keyword evidence="2" id="KW-0812">Transmembrane</keyword>
<reference evidence="3" key="1">
    <citation type="journal article" date="2012" name="Proc. Natl. Acad. Sci. U.S.A.">
        <title>Antigenic diversity is generated by distinct evolutionary mechanisms in African trypanosome species.</title>
        <authorList>
            <person name="Jackson A.P."/>
            <person name="Berry A."/>
            <person name="Aslett M."/>
            <person name="Allison H.C."/>
            <person name="Burton P."/>
            <person name="Vavrova-Anderson J."/>
            <person name="Brown R."/>
            <person name="Browne H."/>
            <person name="Corton N."/>
            <person name="Hauser H."/>
            <person name="Gamble J."/>
            <person name="Gilderthorp R."/>
            <person name="Marcello L."/>
            <person name="McQuillan J."/>
            <person name="Otto T.D."/>
            <person name="Quail M.A."/>
            <person name="Sanders M.J."/>
            <person name="van Tonder A."/>
            <person name="Ginger M.L."/>
            <person name="Field M.C."/>
            <person name="Barry J.D."/>
            <person name="Hertz-Fowler C."/>
            <person name="Berriman M."/>
        </authorList>
    </citation>
    <scope>NUCLEOTIDE SEQUENCE</scope>
    <source>
        <strain evidence="3">IL3000</strain>
    </source>
</reference>
<organism evidence="3">
    <name type="scientific">Trypanosoma congolense (strain IL3000)</name>
    <dbReference type="NCBI Taxonomy" id="1068625"/>
    <lineage>
        <taxon>Eukaryota</taxon>
        <taxon>Discoba</taxon>
        <taxon>Euglenozoa</taxon>
        <taxon>Kinetoplastea</taxon>
        <taxon>Metakinetoplastina</taxon>
        <taxon>Trypanosomatida</taxon>
        <taxon>Trypanosomatidae</taxon>
        <taxon>Trypanosoma</taxon>
        <taxon>Nannomonas</taxon>
    </lineage>
</organism>
<sequence length="124" mass="14100">MVLSFPRHAYLGIVINEFSRMETICDPLTVNCRYPDGQSVIDFYQFDTWSVWKSIVSLLGYEAVLITITYLSLYAQGKRSRGQLVFKQNLECRGVPTLSTITPREEKCGQPSCGDRPKSVDNKI</sequence>
<evidence type="ECO:0000313" key="3">
    <source>
        <dbReference type="EMBL" id="CCC92820.1"/>
    </source>
</evidence>
<name>G0UTV6_TRYCI</name>
<keyword evidence="2" id="KW-0472">Membrane</keyword>
<accession>G0UTV6</accession>
<proteinExistence type="predicted"/>
<dbReference type="VEuPathDB" id="TriTrypDB:TcIL3000_9_2170"/>
<dbReference type="EMBL" id="HE575322">
    <property type="protein sequence ID" value="CCC92820.1"/>
    <property type="molecule type" value="Genomic_DNA"/>
</dbReference>
<keyword evidence="2" id="KW-1133">Transmembrane helix</keyword>
<evidence type="ECO:0000256" key="2">
    <source>
        <dbReference type="SAM" id="Phobius"/>
    </source>
</evidence>
<feature type="transmembrane region" description="Helical" evidence="2">
    <location>
        <begin position="55"/>
        <end position="75"/>
    </location>
</feature>